<evidence type="ECO:0000313" key="2">
    <source>
        <dbReference type="Proteomes" id="UP000480178"/>
    </source>
</evidence>
<proteinExistence type="predicted"/>
<organism evidence="1 2">
    <name type="scientific">Rhodocytophaga rosea</name>
    <dbReference type="NCBI Taxonomy" id="2704465"/>
    <lineage>
        <taxon>Bacteria</taxon>
        <taxon>Pseudomonadati</taxon>
        <taxon>Bacteroidota</taxon>
        <taxon>Cytophagia</taxon>
        <taxon>Cytophagales</taxon>
        <taxon>Rhodocytophagaceae</taxon>
        <taxon>Rhodocytophaga</taxon>
    </lineage>
</organism>
<gene>
    <name evidence="1" type="ORF">GXP67_27820</name>
</gene>
<dbReference type="EMBL" id="CP048222">
    <property type="protein sequence ID" value="QHT72191.1"/>
    <property type="molecule type" value="Genomic_DNA"/>
</dbReference>
<keyword evidence="2" id="KW-1185">Reference proteome</keyword>
<evidence type="ECO:0000313" key="1">
    <source>
        <dbReference type="EMBL" id="QHT72191.1"/>
    </source>
</evidence>
<dbReference type="Proteomes" id="UP000480178">
    <property type="component" value="Chromosome"/>
</dbReference>
<protein>
    <submittedName>
        <fullName evidence="1">Uncharacterized protein</fullName>
    </submittedName>
</protein>
<sequence>MAGYMYGHKIKPNKRLRKAIKDVNEKSAAIFDAGNKGMYKTVVTDNNKSSELVVEVKELAVTKTGLIKVQYLNAFYKNPEFRTKKGEALLTEVQGLLGDYLPAEDIEWYETPDRHSNIKNFVNYINTTYHKHSGI</sequence>
<accession>A0A6C0GVD0</accession>
<reference evidence="1 2" key="1">
    <citation type="submission" date="2020-01" db="EMBL/GenBank/DDBJ databases">
        <authorList>
            <person name="Kim M.K."/>
        </authorList>
    </citation>
    <scope>NUCLEOTIDE SEQUENCE [LARGE SCALE GENOMIC DNA]</scope>
    <source>
        <strain evidence="1 2">172606-1</strain>
    </source>
</reference>
<dbReference type="AlphaFoldDB" id="A0A6C0GVD0"/>
<dbReference type="KEGG" id="rhoz:GXP67_27820"/>
<name>A0A6C0GVD0_9BACT</name>